<keyword evidence="3" id="KW-1185">Reference proteome</keyword>
<evidence type="ECO:0000256" key="1">
    <source>
        <dbReference type="SAM" id="SignalP"/>
    </source>
</evidence>
<accession>A0A9W8YPV0</accession>
<dbReference type="PANTHER" id="PTHR28075">
    <property type="entry name" value="CHROMOSOME 16, WHOLE GENOME SHOTGUN SEQUENCE"/>
    <property type="match status" value="1"/>
</dbReference>
<feature type="signal peptide" evidence="1">
    <location>
        <begin position="1"/>
        <end position="28"/>
    </location>
</feature>
<evidence type="ECO:0000313" key="2">
    <source>
        <dbReference type="EMBL" id="KAJ4389620.1"/>
    </source>
</evidence>
<gene>
    <name evidence="2" type="ORF">N0V93_007091</name>
</gene>
<protein>
    <submittedName>
        <fullName evidence="2">Uncharacterized protein</fullName>
    </submittedName>
</protein>
<name>A0A9W8YPV0_9PEZI</name>
<dbReference type="AlphaFoldDB" id="A0A9W8YPV0"/>
<proteinExistence type="predicted"/>
<organism evidence="2 3">
    <name type="scientific">Gnomoniopsis smithogilvyi</name>
    <dbReference type="NCBI Taxonomy" id="1191159"/>
    <lineage>
        <taxon>Eukaryota</taxon>
        <taxon>Fungi</taxon>
        <taxon>Dikarya</taxon>
        <taxon>Ascomycota</taxon>
        <taxon>Pezizomycotina</taxon>
        <taxon>Sordariomycetes</taxon>
        <taxon>Sordariomycetidae</taxon>
        <taxon>Diaporthales</taxon>
        <taxon>Gnomoniaceae</taxon>
        <taxon>Gnomoniopsis</taxon>
    </lineage>
</organism>
<dbReference type="PANTHER" id="PTHR28075:SF3">
    <property type="entry name" value="DUF1748-DOMAIN-CONTAINING PROTEIN"/>
    <property type="match status" value="1"/>
</dbReference>
<dbReference type="Proteomes" id="UP001140453">
    <property type="component" value="Unassembled WGS sequence"/>
</dbReference>
<keyword evidence="1" id="KW-0732">Signal</keyword>
<sequence length="112" mass="11911">MAFGVIPDTLFIALLTSTILAGVRRSSGLTFQTQQLVTNPTGVKVFSVYLSAGEWVFERMVAWAKGSKYFKYDPNVTVAEVRSQVGGFADGIKAAAALAGEFGAGLGTKKEE</sequence>
<comment type="caution">
    <text evidence="2">The sequence shown here is derived from an EMBL/GenBank/DDBJ whole genome shotgun (WGS) entry which is preliminary data.</text>
</comment>
<dbReference type="Pfam" id="PF08520">
    <property type="entry name" value="Mitofissin"/>
    <property type="match status" value="1"/>
</dbReference>
<dbReference type="OrthoDB" id="16824at2759"/>
<dbReference type="GO" id="GO:0005737">
    <property type="term" value="C:cytoplasm"/>
    <property type="evidence" value="ECO:0007669"/>
    <property type="project" value="TreeGrafter"/>
</dbReference>
<dbReference type="EMBL" id="JAPEVB010000004">
    <property type="protein sequence ID" value="KAJ4389620.1"/>
    <property type="molecule type" value="Genomic_DNA"/>
</dbReference>
<feature type="chain" id="PRO_5040818672" evidence="1">
    <location>
        <begin position="29"/>
        <end position="112"/>
    </location>
</feature>
<dbReference type="InterPro" id="IPR013726">
    <property type="entry name" value="Mitofissin"/>
</dbReference>
<reference evidence="2" key="1">
    <citation type="submission" date="2022-10" db="EMBL/GenBank/DDBJ databases">
        <title>Tapping the CABI collections for fungal endophytes: first genome assemblies for Collariella, Neodidymelliopsis, Ascochyta clinopodiicola, Didymella pomorum, Didymosphaeria variabile, Neocosmospora piperis and Neocucurbitaria cava.</title>
        <authorList>
            <person name="Hill R."/>
        </authorList>
    </citation>
    <scope>NUCLEOTIDE SEQUENCE</scope>
    <source>
        <strain evidence="2">IMI 355082</strain>
    </source>
</reference>
<evidence type="ECO:0000313" key="3">
    <source>
        <dbReference type="Proteomes" id="UP001140453"/>
    </source>
</evidence>